<dbReference type="GO" id="GO:0016887">
    <property type="term" value="F:ATP hydrolysis activity"/>
    <property type="evidence" value="ECO:0007669"/>
    <property type="project" value="InterPro"/>
</dbReference>
<dbReference type="AlphaFoldDB" id="A0A1S2VGU1"/>
<keyword evidence="3 7" id="KW-0067">ATP-binding</keyword>
<evidence type="ECO:0000313" key="7">
    <source>
        <dbReference type="EMBL" id="OIN57465.1"/>
    </source>
</evidence>
<keyword evidence="2" id="KW-0547">Nucleotide-binding</keyword>
<dbReference type="GO" id="GO:0098796">
    <property type="term" value="C:membrane protein complex"/>
    <property type="evidence" value="ECO:0007669"/>
    <property type="project" value="UniProtKB-ARBA"/>
</dbReference>
<keyword evidence="8" id="KW-1185">Reference proteome</keyword>
<comment type="similarity">
    <text evidence="5">Belongs to the ABC transporter superfamily. Macrolide exporter (TC 3.A.1.122) family.</text>
</comment>
<dbReference type="Proteomes" id="UP000181790">
    <property type="component" value="Unassembled WGS sequence"/>
</dbReference>
<dbReference type="InterPro" id="IPR003593">
    <property type="entry name" value="AAA+_ATPase"/>
</dbReference>
<evidence type="ECO:0000256" key="4">
    <source>
        <dbReference type="ARBA" id="ARBA00022967"/>
    </source>
</evidence>
<proteinExistence type="inferred from homology"/>
<dbReference type="PANTHER" id="PTHR42798">
    <property type="entry name" value="LIPOPROTEIN-RELEASING SYSTEM ATP-BINDING PROTEIN LOLD"/>
    <property type="match status" value="1"/>
</dbReference>
<gene>
    <name evidence="7" type="ORF">BLX24_19745</name>
</gene>
<keyword evidence="1" id="KW-0813">Transport</keyword>
<keyword evidence="4" id="KW-1278">Translocase</keyword>
<dbReference type="EMBL" id="MORL01000012">
    <property type="protein sequence ID" value="OIN57465.1"/>
    <property type="molecule type" value="Genomic_DNA"/>
</dbReference>
<evidence type="ECO:0000256" key="3">
    <source>
        <dbReference type="ARBA" id="ARBA00022840"/>
    </source>
</evidence>
<dbReference type="Gene3D" id="3.40.50.300">
    <property type="entry name" value="P-loop containing nucleotide triphosphate hydrolases"/>
    <property type="match status" value="1"/>
</dbReference>
<sequence length="228" mass="24896">MISLTNIEKVYRTSTIETLALNNINLHIGQGEFASIMGPSGCGKSTLLNIIGLLDAPSKGSISVGGQPVTSYSDQEMARLRNQRLGFIFQSFHLINDLSVLDNVEIPLLYRKQISAAQRRQMAQEALERVGLSNRVKHFPKQLSGGQKQRVAIARAIVGRPEIILADEPTGNLDSVMGNEILSILQGLNNDGATIVMVTHDEAMAKKTHRLIRLFDGTMVGDTTLTLC</sequence>
<dbReference type="Pfam" id="PF00005">
    <property type="entry name" value="ABC_tran"/>
    <property type="match status" value="1"/>
</dbReference>
<dbReference type="PROSITE" id="PS50893">
    <property type="entry name" value="ABC_TRANSPORTER_2"/>
    <property type="match status" value="1"/>
</dbReference>
<dbReference type="InterPro" id="IPR017871">
    <property type="entry name" value="ABC_transporter-like_CS"/>
</dbReference>
<dbReference type="GO" id="GO:0022857">
    <property type="term" value="F:transmembrane transporter activity"/>
    <property type="evidence" value="ECO:0007669"/>
    <property type="project" value="UniProtKB-ARBA"/>
</dbReference>
<comment type="caution">
    <text evidence="7">The sequence shown here is derived from an EMBL/GenBank/DDBJ whole genome shotgun (WGS) entry which is preliminary data.</text>
</comment>
<dbReference type="GO" id="GO:0005524">
    <property type="term" value="F:ATP binding"/>
    <property type="evidence" value="ECO:0007669"/>
    <property type="project" value="UniProtKB-KW"/>
</dbReference>
<evidence type="ECO:0000256" key="5">
    <source>
        <dbReference type="ARBA" id="ARBA00038388"/>
    </source>
</evidence>
<dbReference type="PROSITE" id="PS00211">
    <property type="entry name" value="ABC_TRANSPORTER_1"/>
    <property type="match status" value="1"/>
</dbReference>
<reference evidence="7 8" key="1">
    <citation type="submission" date="2016-10" db="EMBL/GenBank/DDBJ databases">
        <title>Arsenicibacter rosenii gen. nov., sp. nov., an efficient arsenic-methylating bacterium isolated from an arsenic-contaminated paddy soil.</title>
        <authorList>
            <person name="Huang K."/>
        </authorList>
    </citation>
    <scope>NUCLEOTIDE SEQUENCE [LARGE SCALE GENOMIC DNA]</scope>
    <source>
        <strain evidence="7 8">SM-1</strain>
    </source>
</reference>
<protein>
    <submittedName>
        <fullName evidence="7">Macrolide ABC transporter ATP-binding protein</fullName>
    </submittedName>
</protein>
<dbReference type="OrthoDB" id="1114670at2"/>
<name>A0A1S2VGU1_9BACT</name>
<evidence type="ECO:0000256" key="1">
    <source>
        <dbReference type="ARBA" id="ARBA00022448"/>
    </source>
</evidence>
<evidence type="ECO:0000256" key="2">
    <source>
        <dbReference type="ARBA" id="ARBA00022741"/>
    </source>
</evidence>
<feature type="domain" description="ABC transporter" evidence="6">
    <location>
        <begin position="2"/>
        <end position="227"/>
    </location>
</feature>
<evidence type="ECO:0000259" key="6">
    <source>
        <dbReference type="PROSITE" id="PS50893"/>
    </source>
</evidence>
<dbReference type="InterPro" id="IPR027417">
    <property type="entry name" value="P-loop_NTPase"/>
</dbReference>
<dbReference type="SUPFAM" id="SSF52540">
    <property type="entry name" value="P-loop containing nucleoside triphosphate hydrolases"/>
    <property type="match status" value="1"/>
</dbReference>
<dbReference type="InterPro" id="IPR017911">
    <property type="entry name" value="MacB-like_ATP-bd"/>
</dbReference>
<evidence type="ECO:0000313" key="8">
    <source>
        <dbReference type="Proteomes" id="UP000181790"/>
    </source>
</evidence>
<dbReference type="CDD" id="cd03255">
    <property type="entry name" value="ABC_MJ0796_LolCDE_FtsE"/>
    <property type="match status" value="1"/>
</dbReference>
<dbReference type="FunFam" id="3.40.50.300:FF:000032">
    <property type="entry name" value="Export ABC transporter ATP-binding protein"/>
    <property type="match status" value="1"/>
</dbReference>
<dbReference type="RefSeq" id="WP_071504926.1">
    <property type="nucleotide sequence ID" value="NZ_MORL01000012.1"/>
</dbReference>
<dbReference type="InterPro" id="IPR003439">
    <property type="entry name" value="ABC_transporter-like_ATP-bd"/>
</dbReference>
<dbReference type="PANTHER" id="PTHR42798:SF6">
    <property type="entry name" value="CELL DIVISION ATP-BINDING PROTEIN FTSE"/>
    <property type="match status" value="1"/>
</dbReference>
<organism evidence="7 8">
    <name type="scientific">Arsenicibacter rosenii</name>
    <dbReference type="NCBI Taxonomy" id="1750698"/>
    <lineage>
        <taxon>Bacteria</taxon>
        <taxon>Pseudomonadati</taxon>
        <taxon>Bacteroidota</taxon>
        <taxon>Cytophagia</taxon>
        <taxon>Cytophagales</taxon>
        <taxon>Spirosomataceae</taxon>
        <taxon>Arsenicibacter</taxon>
    </lineage>
</organism>
<dbReference type="SMART" id="SM00382">
    <property type="entry name" value="AAA"/>
    <property type="match status" value="1"/>
</dbReference>
<accession>A0A1S2VGU1</accession>